<dbReference type="InterPro" id="IPR000276">
    <property type="entry name" value="GPCR_Rhodpsn"/>
</dbReference>
<evidence type="ECO:0000256" key="10">
    <source>
        <dbReference type="SAM" id="Phobius"/>
    </source>
</evidence>
<evidence type="ECO:0000313" key="13">
    <source>
        <dbReference type="RefSeq" id="XP_031567179.1"/>
    </source>
</evidence>
<keyword evidence="9" id="KW-0807">Transducer</keyword>
<keyword evidence="6 10" id="KW-0472">Membrane</keyword>
<evidence type="ECO:0000256" key="5">
    <source>
        <dbReference type="ARBA" id="ARBA00023040"/>
    </source>
</evidence>
<feature type="transmembrane region" description="Helical" evidence="10">
    <location>
        <begin position="275"/>
        <end position="296"/>
    </location>
</feature>
<dbReference type="FunCoup" id="A0A6P8IK62">
    <property type="interactions" value="300"/>
</dbReference>
<gene>
    <name evidence="13" type="primary">LOC116302111</name>
</gene>
<dbReference type="SUPFAM" id="SSF81321">
    <property type="entry name" value="Family A G protein-coupled receptor-like"/>
    <property type="match status" value="1"/>
</dbReference>
<dbReference type="InterPro" id="IPR017452">
    <property type="entry name" value="GPCR_Rhodpsn_7TM"/>
</dbReference>
<dbReference type="KEGG" id="aten:116302111"/>
<keyword evidence="2" id="KW-1003">Cell membrane</keyword>
<name>A0A6P8IK62_ACTTE</name>
<dbReference type="SMART" id="SM01381">
    <property type="entry name" value="7TM_GPCR_Srsx"/>
    <property type="match status" value="1"/>
</dbReference>
<accession>A0A6P8IK62</accession>
<evidence type="ECO:0000256" key="8">
    <source>
        <dbReference type="ARBA" id="ARBA00023180"/>
    </source>
</evidence>
<sequence>MKVLKIYSGPSGHTIMGRLNISEDLFQITKPTVETVLIWLVPFVVLGVLIVMSNILTIITLVVNRHLRRRSVYCLINLAVADALYDAVLTSYSWCVLGETFFDFEIDFKTQGMFIPSLIAIMVSLFSLVLVSLERLYATFFPFRHRTATPSTYTLAFIITWLLALLTSLFYHLTPKTKSNITVGIYWFLLALSIAIIIISYAAIFLRIRLRNQLHQDHNHQSSRTIKLMRERQLAITLFIVTLLSTLTWVPYIGMRIFYPVTYTFYDRLKVLPRGFSVIYAFQCSNSLINPIVYLFRMRDFRNALFRLLFRCSKGPPRHINPLSSYTFVVPRQGIPPLELELSNCAFVVPRQAAGPSPGP</sequence>
<evidence type="ECO:0000256" key="6">
    <source>
        <dbReference type="ARBA" id="ARBA00023136"/>
    </source>
</evidence>
<evidence type="ECO:0000256" key="9">
    <source>
        <dbReference type="ARBA" id="ARBA00023224"/>
    </source>
</evidence>
<protein>
    <submittedName>
        <fullName evidence="13">Alpha-1B adrenergic receptor-like</fullName>
    </submittedName>
</protein>
<proteinExistence type="predicted"/>
<dbReference type="PROSITE" id="PS50262">
    <property type="entry name" value="G_PROTEIN_RECEP_F1_2"/>
    <property type="match status" value="1"/>
</dbReference>
<feature type="transmembrane region" description="Helical" evidence="10">
    <location>
        <begin position="36"/>
        <end position="63"/>
    </location>
</feature>
<keyword evidence="4 10" id="KW-1133">Transmembrane helix</keyword>
<keyword evidence="5" id="KW-0297">G-protein coupled receptor</keyword>
<evidence type="ECO:0000313" key="12">
    <source>
        <dbReference type="Proteomes" id="UP000515163"/>
    </source>
</evidence>
<dbReference type="Pfam" id="PF00001">
    <property type="entry name" value="7tm_1"/>
    <property type="match status" value="1"/>
</dbReference>
<keyword evidence="8" id="KW-0325">Glycoprotein</keyword>
<feature type="transmembrane region" description="Helical" evidence="10">
    <location>
        <begin position="114"/>
        <end position="133"/>
    </location>
</feature>
<feature type="transmembrane region" description="Helical" evidence="10">
    <location>
        <begin position="185"/>
        <end position="206"/>
    </location>
</feature>
<evidence type="ECO:0000256" key="1">
    <source>
        <dbReference type="ARBA" id="ARBA00004651"/>
    </source>
</evidence>
<evidence type="ECO:0000256" key="4">
    <source>
        <dbReference type="ARBA" id="ARBA00022989"/>
    </source>
</evidence>
<dbReference type="InParanoid" id="A0A6P8IK62"/>
<reference evidence="13" key="1">
    <citation type="submission" date="2025-08" db="UniProtKB">
        <authorList>
            <consortium name="RefSeq"/>
        </authorList>
    </citation>
    <scope>IDENTIFICATION</scope>
    <source>
        <tissue evidence="13">Tentacle</tissue>
    </source>
</reference>
<dbReference type="CDD" id="cd00637">
    <property type="entry name" value="7tm_classA_rhodopsin-like"/>
    <property type="match status" value="1"/>
</dbReference>
<dbReference type="PANTHER" id="PTHR24246:SF27">
    <property type="entry name" value="ADENOSINE RECEPTOR, ISOFORM A"/>
    <property type="match status" value="1"/>
</dbReference>
<feature type="transmembrane region" description="Helical" evidence="10">
    <location>
        <begin position="153"/>
        <end position="173"/>
    </location>
</feature>
<dbReference type="PRINTS" id="PR00237">
    <property type="entry name" value="GPCRRHODOPSN"/>
</dbReference>
<dbReference type="Proteomes" id="UP000515163">
    <property type="component" value="Unplaced"/>
</dbReference>
<keyword evidence="12" id="KW-1185">Reference proteome</keyword>
<keyword evidence="7" id="KW-0675">Receptor</keyword>
<organism evidence="12 13">
    <name type="scientific">Actinia tenebrosa</name>
    <name type="common">Australian red waratah sea anemone</name>
    <dbReference type="NCBI Taxonomy" id="6105"/>
    <lineage>
        <taxon>Eukaryota</taxon>
        <taxon>Metazoa</taxon>
        <taxon>Cnidaria</taxon>
        <taxon>Anthozoa</taxon>
        <taxon>Hexacorallia</taxon>
        <taxon>Actiniaria</taxon>
        <taxon>Actiniidae</taxon>
        <taxon>Actinia</taxon>
    </lineage>
</organism>
<feature type="transmembrane region" description="Helical" evidence="10">
    <location>
        <begin position="75"/>
        <end position="94"/>
    </location>
</feature>
<dbReference type="OrthoDB" id="5971811at2759"/>
<dbReference type="GO" id="GO:0004930">
    <property type="term" value="F:G protein-coupled receptor activity"/>
    <property type="evidence" value="ECO:0007669"/>
    <property type="project" value="UniProtKB-KW"/>
</dbReference>
<evidence type="ECO:0000256" key="2">
    <source>
        <dbReference type="ARBA" id="ARBA00022475"/>
    </source>
</evidence>
<feature type="domain" description="G-protein coupled receptors family 1 profile" evidence="11">
    <location>
        <begin position="53"/>
        <end position="294"/>
    </location>
</feature>
<evidence type="ECO:0000259" key="11">
    <source>
        <dbReference type="PROSITE" id="PS50262"/>
    </source>
</evidence>
<evidence type="ECO:0000256" key="3">
    <source>
        <dbReference type="ARBA" id="ARBA00022692"/>
    </source>
</evidence>
<dbReference type="AlphaFoldDB" id="A0A6P8IK62"/>
<dbReference type="PANTHER" id="PTHR24246">
    <property type="entry name" value="OLFACTORY RECEPTOR AND ADENOSINE RECEPTOR"/>
    <property type="match status" value="1"/>
</dbReference>
<dbReference type="GeneID" id="116302111"/>
<feature type="transmembrane region" description="Helical" evidence="10">
    <location>
        <begin position="234"/>
        <end position="255"/>
    </location>
</feature>
<dbReference type="GO" id="GO:0005886">
    <property type="term" value="C:plasma membrane"/>
    <property type="evidence" value="ECO:0007669"/>
    <property type="project" value="UniProtKB-SubCell"/>
</dbReference>
<evidence type="ECO:0000256" key="7">
    <source>
        <dbReference type="ARBA" id="ARBA00023170"/>
    </source>
</evidence>
<comment type="subcellular location">
    <subcellularLocation>
        <location evidence="1">Cell membrane</location>
        <topology evidence="1">Multi-pass membrane protein</topology>
    </subcellularLocation>
</comment>
<keyword evidence="3 10" id="KW-0812">Transmembrane</keyword>
<dbReference type="Gene3D" id="1.20.1070.10">
    <property type="entry name" value="Rhodopsin 7-helix transmembrane proteins"/>
    <property type="match status" value="1"/>
</dbReference>
<dbReference type="RefSeq" id="XP_031567179.1">
    <property type="nucleotide sequence ID" value="XM_031711319.1"/>
</dbReference>